<evidence type="ECO:0000313" key="5">
    <source>
        <dbReference type="RefSeq" id="XP_022941463.1"/>
    </source>
</evidence>
<evidence type="ECO:0000313" key="4">
    <source>
        <dbReference type="Proteomes" id="UP000504609"/>
    </source>
</evidence>
<accession>A0A6J1FS64</accession>
<dbReference type="Proteomes" id="UP000504609">
    <property type="component" value="Unplaced"/>
</dbReference>
<protein>
    <submittedName>
        <fullName evidence="5">Protein JINGUBANG-like</fullName>
    </submittedName>
</protein>
<dbReference type="PROSITE" id="PS50294">
    <property type="entry name" value="WD_REPEATS_REGION"/>
    <property type="match status" value="2"/>
</dbReference>
<dbReference type="InterPro" id="IPR015943">
    <property type="entry name" value="WD40/YVTN_repeat-like_dom_sf"/>
</dbReference>
<dbReference type="PANTHER" id="PTHR22844">
    <property type="entry name" value="F-BOX AND WD40 DOMAIN PROTEIN"/>
    <property type="match status" value="1"/>
</dbReference>
<gene>
    <name evidence="5" type="primary">LOC111446752</name>
</gene>
<evidence type="ECO:0000256" key="1">
    <source>
        <dbReference type="ARBA" id="ARBA00022574"/>
    </source>
</evidence>
<name>A0A6J1FS64_CUCMO</name>
<organism evidence="4 5">
    <name type="scientific">Cucurbita moschata</name>
    <name type="common">Winter crookneck squash</name>
    <name type="synonym">Cucurbita pepo var. moschata</name>
    <dbReference type="NCBI Taxonomy" id="3662"/>
    <lineage>
        <taxon>Eukaryota</taxon>
        <taxon>Viridiplantae</taxon>
        <taxon>Streptophyta</taxon>
        <taxon>Embryophyta</taxon>
        <taxon>Tracheophyta</taxon>
        <taxon>Spermatophyta</taxon>
        <taxon>Magnoliopsida</taxon>
        <taxon>eudicotyledons</taxon>
        <taxon>Gunneridae</taxon>
        <taxon>Pentapetalae</taxon>
        <taxon>rosids</taxon>
        <taxon>fabids</taxon>
        <taxon>Cucurbitales</taxon>
        <taxon>Cucurbitaceae</taxon>
        <taxon>Cucurbiteae</taxon>
        <taxon>Cucurbita</taxon>
    </lineage>
</organism>
<dbReference type="AlphaFoldDB" id="A0A6J1FS64"/>
<feature type="repeat" description="WD" evidence="3">
    <location>
        <begin position="45"/>
        <end position="86"/>
    </location>
</feature>
<reference evidence="5" key="1">
    <citation type="submission" date="2025-08" db="UniProtKB">
        <authorList>
            <consortium name="RefSeq"/>
        </authorList>
    </citation>
    <scope>IDENTIFICATION</scope>
    <source>
        <tissue evidence="5">Young leaves</tissue>
    </source>
</reference>
<keyword evidence="4" id="KW-1185">Reference proteome</keyword>
<dbReference type="GeneID" id="111446752"/>
<dbReference type="PROSITE" id="PS50082">
    <property type="entry name" value="WD_REPEATS_2"/>
    <property type="match status" value="4"/>
</dbReference>
<keyword evidence="2" id="KW-0677">Repeat</keyword>
<dbReference type="RefSeq" id="XP_022941463.1">
    <property type="nucleotide sequence ID" value="XM_023085695.1"/>
</dbReference>
<dbReference type="Gene3D" id="2.130.10.10">
    <property type="entry name" value="YVTN repeat-like/Quinoprotein amine dehydrogenase"/>
    <property type="match status" value="2"/>
</dbReference>
<dbReference type="KEGG" id="cmos:111446752"/>
<proteinExistence type="predicted"/>
<feature type="repeat" description="WD" evidence="3">
    <location>
        <begin position="87"/>
        <end position="118"/>
    </location>
</feature>
<dbReference type="InterPro" id="IPR020472">
    <property type="entry name" value="WD40_PAC1"/>
</dbReference>
<feature type="repeat" description="WD" evidence="3">
    <location>
        <begin position="1"/>
        <end position="24"/>
    </location>
</feature>
<dbReference type="InterPro" id="IPR045182">
    <property type="entry name" value="JINGUBANG-like"/>
</dbReference>
<dbReference type="InterPro" id="IPR036322">
    <property type="entry name" value="WD40_repeat_dom_sf"/>
</dbReference>
<dbReference type="PANTHER" id="PTHR22844:SF213">
    <property type="entry name" value="OS01G0232200 PROTEIN"/>
    <property type="match status" value="1"/>
</dbReference>
<feature type="repeat" description="WD" evidence="3">
    <location>
        <begin position="182"/>
        <end position="211"/>
    </location>
</feature>
<sequence length="305" mass="34741">MLFTSHRDSRIRVWNFTASHNLTSKKLCSLPKRTSFLLFSKTETTHLHKDTISCMAYYHAQDLLYTASHDKTVKAWRISDRKCVDSFLAHEDKVNSITVNQNDGCLFTCSSDGTVKIWRCLYRENSHTLTMTLKFQTSPVNAVVLSSHSDGETILYSGSSDGTINFWEKERVSYRYNHGGFLQGHRFGVLCLAVVERLVLSGSEDTTVRIWRKEEGGCYHECLAVLDGHRGPVRCLAGSLEMDNMDMSFLVYSGSLDQSFKVWRVKVMLAEEENNGGDLKMNKLYEMSPVLSPSWVEKKLQASNY</sequence>
<evidence type="ECO:0000256" key="3">
    <source>
        <dbReference type="PROSITE-ProRule" id="PRU00221"/>
    </source>
</evidence>
<evidence type="ECO:0000256" key="2">
    <source>
        <dbReference type="ARBA" id="ARBA00022737"/>
    </source>
</evidence>
<dbReference type="SMART" id="SM00320">
    <property type="entry name" value="WD40"/>
    <property type="match status" value="5"/>
</dbReference>
<dbReference type="SUPFAM" id="SSF50978">
    <property type="entry name" value="WD40 repeat-like"/>
    <property type="match status" value="1"/>
</dbReference>
<dbReference type="InterPro" id="IPR001680">
    <property type="entry name" value="WD40_rpt"/>
</dbReference>
<dbReference type="PRINTS" id="PR00320">
    <property type="entry name" value="GPROTEINBRPT"/>
</dbReference>
<dbReference type="Pfam" id="PF00400">
    <property type="entry name" value="WD40"/>
    <property type="match status" value="5"/>
</dbReference>
<keyword evidence="1 3" id="KW-0853">WD repeat</keyword>